<sequence>MMLSRVRFMQAARLPPTSVESLRRVVPDNPSESRARCISCEASCCSLLSPVKIKNRLGHDAYRPLHITRQHGEMQLVHACTAYFNISEKYYNNRQLFALHYLKYWLHHRQEDVLVNTPKEHTYYDLVSQQDLNALLHYVNDIFFGVPMRNVKISWDWNLPDTDLGETREVCLSSCIGFCNCPVLGLQISLNPRISSSDIGERSLLMNLLGTILHEAVHAFLMLYSFPTLCHNPRFWGAWHGRPWQVLAENVEKVFYHLTGLPVLLGRFDAIRVNWPHVFPLPTTADFDEWNFEREATYLNRYDFLVWSGHQLKKDAPIDPHEECMHWQTMWADEKRYGVCYRSPLFGSVEPLVAVSQALEEVSQTHSGVL</sequence>
<name>A0A6A5TS73_9PLEO</name>
<dbReference type="AlphaFoldDB" id="A0A6A5TS73"/>
<gene>
    <name evidence="1" type="ORF">CC80DRAFT_91048</name>
</gene>
<evidence type="ECO:0000313" key="1">
    <source>
        <dbReference type="EMBL" id="KAF1955258.1"/>
    </source>
</evidence>
<evidence type="ECO:0000313" key="2">
    <source>
        <dbReference type="Proteomes" id="UP000800035"/>
    </source>
</evidence>
<proteinExistence type="predicted"/>
<accession>A0A6A5TS73</accession>
<reference evidence="1" key="1">
    <citation type="journal article" date="2020" name="Stud. Mycol.">
        <title>101 Dothideomycetes genomes: a test case for predicting lifestyles and emergence of pathogens.</title>
        <authorList>
            <person name="Haridas S."/>
            <person name="Albert R."/>
            <person name="Binder M."/>
            <person name="Bloem J."/>
            <person name="Labutti K."/>
            <person name="Salamov A."/>
            <person name="Andreopoulos B."/>
            <person name="Baker S."/>
            <person name="Barry K."/>
            <person name="Bills G."/>
            <person name="Bluhm B."/>
            <person name="Cannon C."/>
            <person name="Castanera R."/>
            <person name="Culley D."/>
            <person name="Daum C."/>
            <person name="Ezra D."/>
            <person name="Gonzalez J."/>
            <person name="Henrissat B."/>
            <person name="Kuo A."/>
            <person name="Liang C."/>
            <person name="Lipzen A."/>
            <person name="Lutzoni F."/>
            <person name="Magnuson J."/>
            <person name="Mondo S."/>
            <person name="Nolan M."/>
            <person name="Ohm R."/>
            <person name="Pangilinan J."/>
            <person name="Park H.-J."/>
            <person name="Ramirez L."/>
            <person name="Alfaro M."/>
            <person name="Sun H."/>
            <person name="Tritt A."/>
            <person name="Yoshinaga Y."/>
            <person name="Zwiers L.-H."/>
            <person name="Turgeon B."/>
            <person name="Goodwin S."/>
            <person name="Spatafora J."/>
            <person name="Crous P."/>
            <person name="Grigoriev I."/>
        </authorList>
    </citation>
    <scope>NUCLEOTIDE SEQUENCE</scope>
    <source>
        <strain evidence="1">CBS 675.92</strain>
    </source>
</reference>
<keyword evidence="2" id="KW-1185">Reference proteome</keyword>
<evidence type="ECO:0008006" key="3">
    <source>
        <dbReference type="Google" id="ProtNLM"/>
    </source>
</evidence>
<dbReference type="EMBL" id="ML976995">
    <property type="protein sequence ID" value="KAF1955258.1"/>
    <property type="molecule type" value="Genomic_DNA"/>
</dbReference>
<dbReference type="OrthoDB" id="3796964at2759"/>
<organism evidence="1 2">
    <name type="scientific">Byssothecium circinans</name>
    <dbReference type="NCBI Taxonomy" id="147558"/>
    <lineage>
        <taxon>Eukaryota</taxon>
        <taxon>Fungi</taxon>
        <taxon>Dikarya</taxon>
        <taxon>Ascomycota</taxon>
        <taxon>Pezizomycotina</taxon>
        <taxon>Dothideomycetes</taxon>
        <taxon>Pleosporomycetidae</taxon>
        <taxon>Pleosporales</taxon>
        <taxon>Massarineae</taxon>
        <taxon>Massarinaceae</taxon>
        <taxon>Byssothecium</taxon>
    </lineage>
</organism>
<protein>
    <recommendedName>
        <fullName evidence="3">SprT-like domain-containing protein</fullName>
    </recommendedName>
</protein>
<dbReference type="Proteomes" id="UP000800035">
    <property type="component" value="Unassembled WGS sequence"/>
</dbReference>